<reference evidence="1 2" key="1">
    <citation type="submission" date="2019-07" db="EMBL/GenBank/DDBJ databases">
        <title>Whole genome shotgun sequence of Vibrio sagamiensis NBRC 104589.</title>
        <authorList>
            <person name="Hosoyama A."/>
            <person name="Uohara A."/>
            <person name="Ohji S."/>
            <person name="Ichikawa N."/>
        </authorList>
    </citation>
    <scope>NUCLEOTIDE SEQUENCE [LARGE SCALE GENOMIC DNA]</scope>
    <source>
        <strain evidence="1 2">NBRC 104589</strain>
    </source>
</reference>
<dbReference type="OrthoDB" id="9793024at2"/>
<comment type="caution">
    <text evidence="1">The sequence shown here is derived from an EMBL/GenBank/DDBJ whole genome shotgun (WGS) entry which is preliminary data.</text>
</comment>
<proteinExistence type="predicted"/>
<dbReference type="Proteomes" id="UP000321922">
    <property type="component" value="Unassembled WGS sequence"/>
</dbReference>
<evidence type="ECO:0000313" key="1">
    <source>
        <dbReference type="EMBL" id="GEM76633.1"/>
    </source>
</evidence>
<dbReference type="AlphaFoldDB" id="A0A511QH55"/>
<accession>A0A511QH55</accession>
<protein>
    <submittedName>
        <fullName evidence="1">Uncharacterized protein</fullName>
    </submittedName>
</protein>
<dbReference type="RefSeq" id="WP_039979417.1">
    <property type="nucleotide sequence ID" value="NZ_BAOJ01000016.1"/>
</dbReference>
<sequence>MFKNKHVIIALLVAPLLSVIAYFGIDLALSEKPHAAQAGQSYKLASQSNCRYTSGLCDMKNGEFKVRFRSEKLTEDQLQLSLSTDYPIEGVKLSIVDDPDHQPFPIEMTKADSSHQQWYVALNKPQSAASLLRVVIQSNGTLYYGETQTPFVKYETLFTEETEN</sequence>
<gene>
    <name evidence="1" type="ORF">VSA01S_27450</name>
</gene>
<dbReference type="EMBL" id="BJXJ01000028">
    <property type="protein sequence ID" value="GEM76633.1"/>
    <property type="molecule type" value="Genomic_DNA"/>
</dbReference>
<name>A0A511QH55_9VIBR</name>
<keyword evidence="2" id="KW-1185">Reference proteome</keyword>
<evidence type="ECO:0000313" key="2">
    <source>
        <dbReference type="Proteomes" id="UP000321922"/>
    </source>
</evidence>
<organism evidence="1 2">
    <name type="scientific">Vibrio sagamiensis NBRC 104589</name>
    <dbReference type="NCBI Taxonomy" id="1219064"/>
    <lineage>
        <taxon>Bacteria</taxon>
        <taxon>Pseudomonadati</taxon>
        <taxon>Pseudomonadota</taxon>
        <taxon>Gammaproteobacteria</taxon>
        <taxon>Vibrionales</taxon>
        <taxon>Vibrionaceae</taxon>
        <taxon>Vibrio</taxon>
    </lineage>
</organism>